<comment type="caution">
    <text evidence="1">The sequence shown here is derived from an EMBL/GenBank/DDBJ whole genome shotgun (WGS) entry which is preliminary data.</text>
</comment>
<organism evidence="1 2">
    <name type="scientific">Cucurbita argyrosperma subsp. sororia</name>
    <dbReference type="NCBI Taxonomy" id="37648"/>
    <lineage>
        <taxon>Eukaryota</taxon>
        <taxon>Viridiplantae</taxon>
        <taxon>Streptophyta</taxon>
        <taxon>Embryophyta</taxon>
        <taxon>Tracheophyta</taxon>
        <taxon>Spermatophyta</taxon>
        <taxon>Magnoliopsida</taxon>
        <taxon>eudicotyledons</taxon>
        <taxon>Gunneridae</taxon>
        <taxon>Pentapetalae</taxon>
        <taxon>rosids</taxon>
        <taxon>fabids</taxon>
        <taxon>Cucurbitales</taxon>
        <taxon>Cucurbitaceae</taxon>
        <taxon>Cucurbiteae</taxon>
        <taxon>Cucurbita</taxon>
    </lineage>
</organism>
<accession>A0AAV6MQ58</accession>
<evidence type="ECO:0000313" key="2">
    <source>
        <dbReference type="Proteomes" id="UP000685013"/>
    </source>
</evidence>
<name>A0AAV6MQ58_9ROSI</name>
<dbReference type="EMBL" id="JAGKQH010000012">
    <property type="protein sequence ID" value="KAG6585216.1"/>
    <property type="molecule type" value="Genomic_DNA"/>
</dbReference>
<keyword evidence="2" id="KW-1185">Reference proteome</keyword>
<proteinExistence type="predicted"/>
<gene>
    <name evidence="1" type="ORF">SDJN03_17949</name>
</gene>
<evidence type="ECO:0000313" key="1">
    <source>
        <dbReference type="EMBL" id="KAG6585216.1"/>
    </source>
</evidence>
<sequence>MNRNRRLLFSPPLVFLHQKQKEIRGPSPTLETNHIFFIFFKSLNNPLCCCCCCFCRLSDFQFLSIFKWKSWGANLASSMALTGILAMHRERGNSIKLQSITHTAISSKYNREFSGMDFESDWTRHRKSSAFAAQVIRSATSFMPWSCRIPISKGYHEFL</sequence>
<protein>
    <submittedName>
        <fullName evidence="1">Uncharacterized protein</fullName>
    </submittedName>
</protein>
<feature type="non-terminal residue" evidence="1">
    <location>
        <position position="1"/>
    </location>
</feature>
<reference evidence="1 2" key="1">
    <citation type="journal article" date="2021" name="Hortic Res">
        <title>The domestication of Cucurbita argyrosperma as revealed by the genome of its wild relative.</title>
        <authorList>
            <person name="Barrera-Redondo J."/>
            <person name="Sanchez-de la Vega G."/>
            <person name="Aguirre-Liguori J.A."/>
            <person name="Castellanos-Morales G."/>
            <person name="Gutierrez-Guerrero Y.T."/>
            <person name="Aguirre-Dugua X."/>
            <person name="Aguirre-Planter E."/>
            <person name="Tenaillon M.I."/>
            <person name="Lira-Saade R."/>
            <person name="Eguiarte L.E."/>
        </authorList>
    </citation>
    <scope>NUCLEOTIDE SEQUENCE [LARGE SCALE GENOMIC DNA]</scope>
    <source>
        <strain evidence="1">JBR-2021</strain>
    </source>
</reference>
<dbReference type="AlphaFoldDB" id="A0AAV6MQ58"/>
<dbReference type="Proteomes" id="UP000685013">
    <property type="component" value="Chromosome 12"/>
</dbReference>